<name>A0A0J8G9C2_9PSED</name>
<sequence length="83" mass="9257">MGMPRAQGVPELMQHYVAKAGVAGIAGQHHCGLVQRDVFGCRSYRRTEHMIDMVESDSDVAVLTGNEFELEIDVRLPFVDRDP</sequence>
<evidence type="ECO:0000313" key="2">
    <source>
        <dbReference type="Proteomes" id="UP000037551"/>
    </source>
</evidence>
<organism evidence="1 2">
    <name type="scientific">Pseudomonas fildesensis</name>
    <dbReference type="NCBI Taxonomy" id="1674920"/>
    <lineage>
        <taxon>Bacteria</taxon>
        <taxon>Pseudomonadati</taxon>
        <taxon>Pseudomonadota</taxon>
        <taxon>Gammaproteobacteria</taxon>
        <taxon>Pseudomonadales</taxon>
        <taxon>Pseudomonadaceae</taxon>
        <taxon>Pseudomonas</taxon>
    </lineage>
</organism>
<dbReference type="EMBL" id="LFMW01000001">
    <property type="protein sequence ID" value="KMT57424.1"/>
    <property type="molecule type" value="Genomic_DNA"/>
</dbReference>
<dbReference type="Proteomes" id="UP000037551">
    <property type="component" value="Unassembled WGS sequence"/>
</dbReference>
<accession>A0A0J8G9C2</accession>
<keyword evidence="2" id="KW-1185">Reference proteome</keyword>
<dbReference type="PATRIC" id="fig|1674920.3.peg.411"/>
<evidence type="ECO:0000313" key="1">
    <source>
        <dbReference type="EMBL" id="KMT57424.1"/>
    </source>
</evidence>
<protein>
    <submittedName>
        <fullName evidence="1">Uncharacterized protein</fullName>
    </submittedName>
</protein>
<reference evidence="1 2" key="1">
    <citation type="submission" date="2015-06" db="EMBL/GenBank/DDBJ databases">
        <title>Draft genome sequence of an Antarctic Pseudomonas sp. strain KG01 with full potential for biotechnological applications.</title>
        <authorList>
            <person name="Pavlov M.S."/>
            <person name="Lira F."/>
            <person name="Martinez J.L."/>
            <person name="Marshall S.H."/>
        </authorList>
    </citation>
    <scope>NUCLEOTIDE SEQUENCE [LARGE SCALE GENOMIC DNA]</scope>
    <source>
        <strain evidence="1 2">KG01</strain>
    </source>
</reference>
<dbReference type="AlphaFoldDB" id="A0A0J8G9C2"/>
<gene>
    <name evidence="1" type="ORF">ACR52_02040</name>
</gene>
<comment type="caution">
    <text evidence="1">The sequence shown here is derived from an EMBL/GenBank/DDBJ whole genome shotgun (WGS) entry which is preliminary data.</text>
</comment>
<proteinExistence type="predicted"/>